<comment type="caution">
    <text evidence="1">The sequence shown here is derived from an EMBL/GenBank/DDBJ whole genome shotgun (WGS) entry which is preliminary data.</text>
</comment>
<dbReference type="EMBL" id="LXQD01000346">
    <property type="protein sequence ID" value="RCJ18626.1"/>
    <property type="molecule type" value="Genomic_DNA"/>
</dbReference>
<name>A0A367Q382_9NOSO</name>
<gene>
    <name evidence="1" type="ORF">A6770_32780</name>
</gene>
<evidence type="ECO:0000313" key="1">
    <source>
        <dbReference type="EMBL" id="RCJ18626.1"/>
    </source>
</evidence>
<dbReference type="InterPro" id="IPR011990">
    <property type="entry name" value="TPR-like_helical_dom_sf"/>
</dbReference>
<accession>A0A367Q382</accession>
<organism evidence="1 2">
    <name type="scientific">Nostoc minutum NIES-26</name>
    <dbReference type="NCBI Taxonomy" id="1844469"/>
    <lineage>
        <taxon>Bacteria</taxon>
        <taxon>Bacillati</taxon>
        <taxon>Cyanobacteriota</taxon>
        <taxon>Cyanophyceae</taxon>
        <taxon>Nostocales</taxon>
        <taxon>Nostocaceae</taxon>
        <taxon>Nostoc</taxon>
    </lineage>
</organism>
<sequence>MLTVPKSTARIGKKVFKFQVAVIASILLLSNFSSAWGQRQPVARGNLKKPVCKPVARIISGDLRRVAGSKVCEEDRLQPVAGATVEVLCYLSGNILNVSGGAIGKQCSSRSQTQSQHCTSGIRGDCLKVKGPDDENVPTLIVPYSPLILNSRPSLSWTAIPGAISYIVQIEGTGVNWSKEVNSISLPYSKEQPAMQPGNIYQVNVLAKMAEQKFIASQSILMVASLQKAEQTKAIIERIQNLNLPPDELAVDIESVYKGQNLLTEAIEVLKERVKAKTQNPTIYRLLGDRYLNVGSPEQAMREYKMAIQYAKLRGNLNELAQAQAGLKLLLQSQLPTRTNPDQK</sequence>
<protein>
    <submittedName>
        <fullName evidence="1">Uncharacterized protein</fullName>
    </submittedName>
</protein>
<dbReference type="SUPFAM" id="SSF48452">
    <property type="entry name" value="TPR-like"/>
    <property type="match status" value="1"/>
</dbReference>
<dbReference type="Gene3D" id="1.25.40.10">
    <property type="entry name" value="Tetratricopeptide repeat domain"/>
    <property type="match status" value="1"/>
</dbReference>
<proteinExistence type="predicted"/>
<reference evidence="1" key="1">
    <citation type="submission" date="2016-04" db="EMBL/GenBank/DDBJ databases">
        <authorList>
            <person name="Tabuchi Yagui T.R."/>
        </authorList>
    </citation>
    <scope>NUCLEOTIDE SEQUENCE [LARGE SCALE GENOMIC DNA]</scope>
    <source>
        <strain evidence="1">NIES-26</strain>
    </source>
</reference>
<evidence type="ECO:0000313" key="2">
    <source>
        <dbReference type="Proteomes" id="UP000252107"/>
    </source>
</evidence>
<dbReference type="Proteomes" id="UP000252107">
    <property type="component" value="Unassembled WGS sequence"/>
</dbReference>
<dbReference type="AlphaFoldDB" id="A0A367Q382"/>
<keyword evidence="2" id="KW-1185">Reference proteome</keyword>